<dbReference type="EMBL" id="PDNA01000002">
    <property type="protein sequence ID" value="PGH27985.1"/>
    <property type="molecule type" value="Genomic_DNA"/>
</dbReference>
<dbReference type="Proteomes" id="UP000224634">
    <property type="component" value="Unassembled WGS sequence"/>
</dbReference>
<evidence type="ECO:0000313" key="2">
    <source>
        <dbReference type="Proteomes" id="UP000224634"/>
    </source>
</evidence>
<dbReference type="AlphaFoldDB" id="A0A2B7Z302"/>
<accession>A0A2B7Z302</accession>
<comment type="caution">
    <text evidence="1">The sequence shown here is derived from an EMBL/GenBank/DDBJ whole genome shotgun (WGS) entry which is preliminary data.</text>
</comment>
<gene>
    <name evidence="1" type="ORF">AJ80_00240</name>
</gene>
<evidence type="ECO:0000313" key="1">
    <source>
        <dbReference type="EMBL" id="PGH27985.1"/>
    </source>
</evidence>
<proteinExistence type="predicted"/>
<protein>
    <submittedName>
        <fullName evidence="1">Uncharacterized protein</fullName>
    </submittedName>
</protein>
<organism evidence="1 2">
    <name type="scientific">Polytolypa hystricis (strain UAMH7299)</name>
    <dbReference type="NCBI Taxonomy" id="1447883"/>
    <lineage>
        <taxon>Eukaryota</taxon>
        <taxon>Fungi</taxon>
        <taxon>Dikarya</taxon>
        <taxon>Ascomycota</taxon>
        <taxon>Pezizomycotina</taxon>
        <taxon>Eurotiomycetes</taxon>
        <taxon>Eurotiomycetidae</taxon>
        <taxon>Onygenales</taxon>
        <taxon>Onygenales incertae sedis</taxon>
        <taxon>Polytolypa</taxon>
    </lineage>
</organism>
<reference evidence="1 2" key="1">
    <citation type="submission" date="2017-10" db="EMBL/GenBank/DDBJ databases">
        <title>Comparative genomics in systemic dimorphic fungi from Ajellomycetaceae.</title>
        <authorList>
            <person name="Munoz J.F."/>
            <person name="Mcewen J.G."/>
            <person name="Clay O.K."/>
            <person name="Cuomo C.A."/>
        </authorList>
    </citation>
    <scope>NUCLEOTIDE SEQUENCE [LARGE SCALE GENOMIC DNA]</scope>
    <source>
        <strain evidence="1 2">UAMH7299</strain>
    </source>
</reference>
<keyword evidence="2" id="KW-1185">Reference proteome</keyword>
<name>A0A2B7Z302_POLH7</name>
<sequence>MSERRDGKRTQRDRESRCYCEAQCSAYAASATRNRFQQGSCREGDSRLIEEIKLTALIEHLGQDDLIEMVDHEGSVTREWYTEIFKTLQKNDLVVLIEGVQTARSPLLPRWRDI</sequence>